<keyword evidence="1" id="KW-0472">Membrane</keyword>
<evidence type="ECO:0000313" key="3">
    <source>
        <dbReference type="Proteomes" id="UP000604046"/>
    </source>
</evidence>
<gene>
    <name evidence="2" type="ORF">SNAT2548_LOCUS29947</name>
</gene>
<keyword evidence="1" id="KW-1133">Transmembrane helix</keyword>
<dbReference type="Proteomes" id="UP000604046">
    <property type="component" value="Unassembled WGS sequence"/>
</dbReference>
<evidence type="ECO:0000313" key="2">
    <source>
        <dbReference type="EMBL" id="CAE7534416.1"/>
    </source>
</evidence>
<feature type="transmembrane region" description="Helical" evidence="1">
    <location>
        <begin position="107"/>
        <end position="127"/>
    </location>
</feature>
<organism evidence="2 3">
    <name type="scientific">Symbiodinium natans</name>
    <dbReference type="NCBI Taxonomy" id="878477"/>
    <lineage>
        <taxon>Eukaryota</taxon>
        <taxon>Sar</taxon>
        <taxon>Alveolata</taxon>
        <taxon>Dinophyceae</taxon>
        <taxon>Suessiales</taxon>
        <taxon>Symbiodiniaceae</taxon>
        <taxon>Symbiodinium</taxon>
    </lineage>
</organism>
<accession>A0A812TIB4</accession>
<feature type="transmembrane region" description="Helical" evidence="1">
    <location>
        <begin position="139"/>
        <end position="161"/>
    </location>
</feature>
<protein>
    <submittedName>
        <fullName evidence="2">Uncharacterized protein</fullName>
    </submittedName>
</protein>
<evidence type="ECO:0000256" key="1">
    <source>
        <dbReference type="SAM" id="Phobius"/>
    </source>
</evidence>
<name>A0A812TIB4_9DINO</name>
<sequence>MPAVQCFRRLCSRGGKIAPADLDSLDAIGPRPPPSGEASIVVLFDVAEIQMAQYLLDHSAAEPGRRTRILRSLKVLLIIPLVACFNYWPFVIPFADPAGGMWANWTYLIAHIFALNYIAGRCMLAVWTRAFRPEDLAEVWCVMWSAPLVTPCVCGLIHVVASFAGVFPVPLSAAAACLPAVLVTQRVAQYFMPAHVVTATVRQFGWFLFVVIGAWRCG</sequence>
<feature type="transmembrane region" description="Helical" evidence="1">
    <location>
        <begin position="75"/>
        <end position="95"/>
    </location>
</feature>
<keyword evidence="3" id="KW-1185">Reference proteome</keyword>
<proteinExistence type="predicted"/>
<comment type="caution">
    <text evidence="2">The sequence shown here is derived from an EMBL/GenBank/DDBJ whole genome shotgun (WGS) entry which is preliminary data.</text>
</comment>
<dbReference type="AlphaFoldDB" id="A0A812TIB4"/>
<keyword evidence="1" id="KW-0812">Transmembrane</keyword>
<feature type="transmembrane region" description="Helical" evidence="1">
    <location>
        <begin position="196"/>
        <end position="215"/>
    </location>
</feature>
<reference evidence="2" key="1">
    <citation type="submission" date="2021-02" db="EMBL/GenBank/DDBJ databases">
        <authorList>
            <person name="Dougan E. K."/>
            <person name="Rhodes N."/>
            <person name="Thang M."/>
            <person name="Chan C."/>
        </authorList>
    </citation>
    <scope>NUCLEOTIDE SEQUENCE</scope>
</reference>
<dbReference type="EMBL" id="CAJNDS010002584">
    <property type="protein sequence ID" value="CAE7534416.1"/>
    <property type="molecule type" value="Genomic_DNA"/>
</dbReference>